<organism evidence="2 3">
    <name type="scientific">Oligella urethralis</name>
    <dbReference type="NCBI Taxonomy" id="90245"/>
    <lineage>
        <taxon>Bacteria</taxon>
        <taxon>Pseudomonadati</taxon>
        <taxon>Pseudomonadota</taxon>
        <taxon>Betaproteobacteria</taxon>
        <taxon>Burkholderiales</taxon>
        <taxon>Alcaligenaceae</taxon>
        <taxon>Oligella</taxon>
    </lineage>
</organism>
<dbReference type="EMBL" id="UATH01000001">
    <property type="protein sequence ID" value="SPY07081.1"/>
    <property type="molecule type" value="Genomic_DNA"/>
</dbReference>
<sequence length="250" mass="29383">MDYVVTALIYLFNRWWLLAIIAMPLAYFIFYKRSGSPSVLALSVFSFLGLIIVLSFFLSGVLSAPVIHHFGKLGIGYVTASEKTMFFSATYKNYSSVRARLEALDGETKQIRYWDMRWRVYPVFEGYGIPTGKESFFVAKYMPLKPSEFVFIAKFSEGDKKRYCPQIKDELAKILQERKLVDQEVQHLQQSLFGRLSEEETDARLRKIRRAKDLDEAEQRFKALSEKRDYLWLKRDYLERLLYGDNFCEE</sequence>
<evidence type="ECO:0000313" key="2">
    <source>
        <dbReference type="EMBL" id="SPY07081.1"/>
    </source>
</evidence>
<dbReference type="RefSeq" id="WP_113062184.1">
    <property type="nucleotide sequence ID" value="NZ_UATH01000001.1"/>
</dbReference>
<dbReference type="Proteomes" id="UP000250242">
    <property type="component" value="Unassembled WGS sequence"/>
</dbReference>
<name>A0A2X1URH0_9BURK</name>
<proteinExistence type="predicted"/>
<accession>A0A2X1URH0</accession>
<reference evidence="2 3" key="1">
    <citation type="submission" date="2018-06" db="EMBL/GenBank/DDBJ databases">
        <authorList>
            <consortium name="Pathogen Informatics"/>
            <person name="Doyle S."/>
        </authorList>
    </citation>
    <scope>NUCLEOTIDE SEQUENCE [LARGE SCALE GENOMIC DNA]</scope>
    <source>
        <strain evidence="2 3">NCTC11009</strain>
    </source>
</reference>
<dbReference type="AlphaFoldDB" id="A0A2X1URH0"/>
<feature type="transmembrane region" description="Helical" evidence="1">
    <location>
        <begin position="38"/>
        <end position="62"/>
    </location>
</feature>
<keyword evidence="1" id="KW-0472">Membrane</keyword>
<keyword evidence="1" id="KW-0812">Transmembrane</keyword>
<protein>
    <submittedName>
        <fullName evidence="2">Uncharacterized protein</fullName>
    </submittedName>
</protein>
<feature type="transmembrane region" description="Helical" evidence="1">
    <location>
        <begin position="12"/>
        <end position="31"/>
    </location>
</feature>
<gene>
    <name evidence="2" type="ORF">NCTC11009_00271</name>
</gene>
<keyword evidence="1" id="KW-1133">Transmembrane helix</keyword>
<evidence type="ECO:0000313" key="3">
    <source>
        <dbReference type="Proteomes" id="UP000250242"/>
    </source>
</evidence>
<evidence type="ECO:0000256" key="1">
    <source>
        <dbReference type="SAM" id="Phobius"/>
    </source>
</evidence>